<reference evidence="3 4" key="1">
    <citation type="submission" date="2015-11" db="EMBL/GenBank/DDBJ databases">
        <title>Genomic analysis of 38 Legionella species identifies large and diverse effector repertoires.</title>
        <authorList>
            <person name="Burstein D."/>
            <person name="Amaro F."/>
            <person name="Zusman T."/>
            <person name="Lifshitz Z."/>
            <person name="Cohen O."/>
            <person name="Gilbert J.A."/>
            <person name="Pupko T."/>
            <person name="Shuman H.A."/>
            <person name="Segal G."/>
        </authorList>
    </citation>
    <scope>NUCLEOTIDE SEQUENCE [LARGE SCALE GENOMIC DNA]</scope>
    <source>
        <strain evidence="3 4">Oak Ridge-10</strain>
    </source>
</reference>
<dbReference type="EMBL" id="LNYP01000031">
    <property type="protein sequence ID" value="KTD37041.1"/>
    <property type="molecule type" value="Genomic_DNA"/>
</dbReference>
<sequence length="308" mass="35295">MVVPAYNEETQIGKVIETMPGFVDKIVIIDDCSKDKTVEVVKEYQKTHERIVLLQHEVNQGVGGGIATGYKWARDNHIDVAAVMAGDAQMDPADLPAILDPVVEDKADYSKGNRLTSGEAYKKIPKIRYFGNSILTLLTKIASGYWHITDSQTGYTAINKKALAQIDWDSMYKRYGQPNDLLVRLNVYNFRVKDVIIKPVYNVGEKSGIKVRKVVFSISWLLLKLFFWRLKEKYIIRDFHPLVFFYFLGFFLFFISLAFMVRIFDVWIVSGYIPRLAALAFVFSSIMSAQTCLFAMWMDSDYNRDLVA</sequence>
<dbReference type="InterPro" id="IPR029044">
    <property type="entry name" value="Nucleotide-diphossugar_trans"/>
</dbReference>
<keyword evidence="1" id="KW-0472">Membrane</keyword>
<dbReference type="PATRIC" id="fig|29423.5.peg.2283"/>
<dbReference type="Proteomes" id="UP000054858">
    <property type="component" value="Unassembled WGS sequence"/>
</dbReference>
<gene>
    <name evidence="3" type="ORF">Loak_2177</name>
</gene>
<dbReference type="CDD" id="cd04179">
    <property type="entry name" value="DPM_DPG-synthase_like"/>
    <property type="match status" value="1"/>
</dbReference>
<dbReference type="EC" id="2.4.1.54" evidence="3"/>
<dbReference type="PANTHER" id="PTHR10859:SF105">
    <property type="entry name" value="DOLICHYL-PHOSPHATE BETA-D-MANNOSYLTRANSFERASE"/>
    <property type="match status" value="1"/>
</dbReference>
<organism evidence="3 4">
    <name type="scientific">Legionella oakridgensis</name>
    <dbReference type="NCBI Taxonomy" id="29423"/>
    <lineage>
        <taxon>Bacteria</taxon>
        <taxon>Pseudomonadati</taxon>
        <taxon>Pseudomonadota</taxon>
        <taxon>Gammaproteobacteria</taxon>
        <taxon>Legionellales</taxon>
        <taxon>Legionellaceae</taxon>
        <taxon>Legionella</taxon>
    </lineage>
</organism>
<feature type="domain" description="Glycosyltransferase 2-like" evidence="2">
    <location>
        <begin position="2"/>
        <end position="165"/>
    </location>
</feature>
<name>A0A0W0WXM8_9GAMM</name>
<accession>A0A0W0WXM8</accession>
<feature type="transmembrane region" description="Helical" evidence="1">
    <location>
        <begin position="242"/>
        <end position="264"/>
    </location>
</feature>
<protein>
    <submittedName>
        <fullName evidence="3">Undecaprenyl-phosphate mannosyltransferase</fullName>
        <ecNumber evidence="3">2.4.1.54</ecNumber>
    </submittedName>
</protein>
<dbReference type="Gene3D" id="3.90.550.10">
    <property type="entry name" value="Spore Coat Polysaccharide Biosynthesis Protein SpsA, Chain A"/>
    <property type="match status" value="1"/>
</dbReference>
<evidence type="ECO:0000313" key="3">
    <source>
        <dbReference type="EMBL" id="KTD37041.1"/>
    </source>
</evidence>
<keyword evidence="3" id="KW-0808">Transferase</keyword>
<comment type="caution">
    <text evidence="3">The sequence shown here is derived from an EMBL/GenBank/DDBJ whole genome shotgun (WGS) entry which is preliminary data.</text>
</comment>
<dbReference type="Pfam" id="PF00535">
    <property type="entry name" value="Glycos_transf_2"/>
    <property type="match status" value="1"/>
</dbReference>
<keyword evidence="3" id="KW-0328">Glycosyltransferase</keyword>
<keyword evidence="1" id="KW-0812">Transmembrane</keyword>
<evidence type="ECO:0000256" key="1">
    <source>
        <dbReference type="SAM" id="Phobius"/>
    </source>
</evidence>
<dbReference type="PANTHER" id="PTHR10859">
    <property type="entry name" value="GLYCOSYL TRANSFERASE"/>
    <property type="match status" value="1"/>
</dbReference>
<dbReference type="GO" id="GO:0006487">
    <property type="term" value="P:protein N-linked glycosylation"/>
    <property type="evidence" value="ECO:0007669"/>
    <property type="project" value="TreeGrafter"/>
</dbReference>
<keyword evidence="1" id="KW-1133">Transmembrane helix</keyword>
<dbReference type="AlphaFoldDB" id="A0A0W0WXM8"/>
<dbReference type="SUPFAM" id="SSF53448">
    <property type="entry name" value="Nucleotide-diphospho-sugar transferases"/>
    <property type="match status" value="1"/>
</dbReference>
<evidence type="ECO:0000259" key="2">
    <source>
        <dbReference type="Pfam" id="PF00535"/>
    </source>
</evidence>
<evidence type="ECO:0000313" key="4">
    <source>
        <dbReference type="Proteomes" id="UP000054858"/>
    </source>
</evidence>
<proteinExistence type="predicted"/>
<dbReference type="InterPro" id="IPR001173">
    <property type="entry name" value="Glyco_trans_2-like"/>
</dbReference>
<dbReference type="GO" id="GO:0047267">
    <property type="term" value="F:undecaprenyl-phosphate mannosyltransferase activity"/>
    <property type="evidence" value="ECO:0007669"/>
    <property type="project" value="UniProtKB-EC"/>
</dbReference>
<feature type="transmembrane region" description="Helical" evidence="1">
    <location>
        <begin position="276"/>
        <end position="298"/>
    </location>
</feature>